<protein>
    <submittedName>
        <fullName evidence="1">Uncharacterized protein</fullName>
    </submittedName>
</protein>
<sequence length="335" mass="36815">MSLFQSNTWSRILVRSLADKKPQGFSILPIGSYCALCTKCEHWNLVSPNIQNALLCTHCHEELHIPLEAHFTCPAVLRNQFAVMRPFDIEQFLASQAYELKTERNKDNEVVAILGFMDIAIKRIPQCAVCREPYSMEYVSQEKHICACGTRATGFINGTQNKACSSSGFWTSMSRLLASAFCAPKSGARVAQSPEPAQNVLAVVAGRSLSCYSINHSSSRSSKLGKGYQHHDRICHLDLEDSSFELRETEAVIRGSGFGMRFAMSLGSKDVAKMWHSVLVNQVRAIDRRKKNKIERVIASAVAASSFDAGLGAGAELYSSSDSNSSATALRLIPV</sequence>
<dbReference type="Proteomes" id="UP001145021">
    <property type="component" value="Unassembled WGS sequence"/>
</dbReference>
<gene>
    <name evidence="1" type="ORF">LPJ64_002073</name>
</gene>
<evidence type="ECO:0000313" key="2">
    <source>
        <dbReference type="Proteomes" id="UP001145021"/>
    </source>
</evidence>
<accession>A0A9W8CLE2</accession>
<name>A0A9W8CLE2_9FUNG</name>
<keyword evidence="2" id="KW-1185">Reference proteome</keyword>
<evidence type="ECO:0000313" key="1">
    <source>
        <dbReference type="EMBL" id="KAJ1646428.1"/>
    </source>
</evidence>
<dbReference type="AlphaFoldDB" id="A0A9W8CLE2"/>
<organism evidence="1 2">
    <name type="scientific">Coemansia asiatica</name>
    <dbReference type="NCBI Taxonomy" id="1052880"/>
    <lineage>
        <taxon>Eukaryota</taxon>
        <taxon>Fungi</taxon>
        <taxon>Fungi incertae sedis</taxon>
        <taxon>Zoopagomycota</taxon>
        <taxon>Kickxellomycotina</taxon>
        <taxon>Kickxellomycetes</taxon>
        <taxon>Kickxellales</taxon>
        <taxon>Kickxellaceae</taxon>
        <taxon>Coemansia</taxon>
    </lineage>
</organism>
<proteinExistence type="predicted"/>
<comment type="caution">
    <text evidence="1">The sequence shown here is derived from an EMBL/GenBank/DDBJ whole genome shotgun (WGS) entry which is preliminary data.</text>
</comment>
<reference evidence="1" key="1">
    <citation type="submission" date="2022-07" db="EMBL/GenBank/DDBJ databases">
        <title>Phylogenomic reconstructions and comparative analyses of Kickxellomycotina fungi.</title>
        <authorList>
            <person name="Reynolds N.K."/>
            <person name="Stajich J.E."/>
            <person name="Barry K."/>
            <person name="Grigoriev I.V."/>
            <person name="Crous P."/>
            <person name="Smith M.E."/>
        </authorList>
    </citation>
    <scope>NUCLEOTIDE SEQUENCE</scope>
    <source>
        <strain evidence="1">NBRC 105413</strain>
    </source>
</reference>
<dbReference type="EMBL" id="JANBOH010000061">
    <property type="protein sequence ID" value="KAJ1646428.1"/>
    <property type="molecule type" value="Genomic_DNA"/>
</dbReference>